<dbReference type="AlphaFoldDB" id="A0A5N7BKV1"/>
<reference evidence="4 5" key="1">
    <citation type="submission" date="2019-04" db="EMBL/GenBank/DDBJ databases">
        <title>Friends and foes A comparative genomics studyof 23 Aspergillus species from section Flavi.</title>
        <authorList>
            <consortium name="DOE Joint Genome Institute"/>
            <person name="Kjaerbolling I."/>
            <person name="Vesth T."/>
            <person name="Frisvad J.C."/>
            <person name="Nybo J.L."/>
            <person name="Theobald S."/>
            <person name="Kildgaard S."/>
            <person name="Isbrandt T."/>
            <person name="Kuo A."/>
            <person name="Sato A."/>
            <person name="Lyhne E.K."/>
            <person name="Kogle M.E."/>
            <person name="Wiebenga A."/>
            <person name="Kun R.S."/>
            <person name="Lubbers R.J."/>
            <person name="Makela M.R."/>
            <person name="Barry K."/>
            <person name="Chovatia M."/>
            <person name="Clum A."/>
            <person name="Daum C."/>
            <person name="Haridas S."/>
            <person name="He G."/>
            <person name="LaButti K."/>
            <person name="Lipzen A."/>
            <person name="Mondo S."/>
            <person name="Riley R."/>
            <person name="Salamov A."/>
            <person name="Simmons B.A."/>
            <person name="Magnuson J.K."/>
            <person name="Henrissat B."/>
            <person name="Mortensen U.H."/>
            <person name="Larsen T.O."/>
            <person name="Devries R.P."/>
            <person name="Grigoriev I.V."/>
            <person name="Machida M."/>
            <person name="Baker S.E."/>
            <person name="Andersen M.R."/>
        </authorList>
    </citation>
    <scope>NUCLEOTIDE SEQUENCE [LARGE SCALE GENOMIC DNA]</scope>
    <source>
        <strain evidence="4 5">IBT 29228</strain>
    </source>
</reference>
<dbReference type="PANTHER" id="PTHR47751">
    <property type="entry name" value="SUPERFAMILY HYDROLASE, PUTATIVE (AFU_ORTHOLOGUE AFUA_2G16580)-RELATED"/>
    <property type="match status" value="1"/>
</dbReference>
<evidence type="ECO:0000259" key="3">
    <source>
        <dbReference type="Pfam" id="PF01738"/>
    </source>
</evidence>
<feature type="domain" description="Dienelactone hydrolase" evidence="3">
    <location>
        <begin position="54"/>
        <end position="159"/>
    </location>
</feature>
<evidence type="ECO:0000313" key="5">
    <source>
        <dbReference type="Proteomes" id="UP000326198"/>
    </source>
</evidence>
<keyword evidence="4" id="KW-0378">Hydrolase</keyword>
<comment type="similarity">
    <text evidence="1">Belongs to the polyketide transferase af380 family.</text>
</comment>
<dbReference type="Gene3D" id="3.40.50.1820">
    <property type="entry name" value="alpha/beta hydrolase"/>
    <property type="match status" value="1"/>
</dbReference>
<organism evidence="4 5">
    <name type="scientific">Aspergillus bertholletiae</name>
    <dbReference type="NCBI Taxonomy" id="1226010"/>
    <lineage>
        <taxon>Eukaryota</taxon>
        <taxon>Fungi</taxon>
        <taxon>Dikarya</taxon>
        <taxon>Ascomycota</taxon>
        <taxon>Pezizomycotina</taxon>
        <taxon>Eurotiomycetes</taxon>
        <taxon>Eurotiomycetidae</taxon>
        <taxon>Eurotiales</taxon>
        <taxon>Aspergillaceae</taxon>
        <taxon>Aspergillus</taxon>
        <taxon>Aspergillus subgen. Circumdati</taxon>
    </lineage>
</organism>
<dbReference type="Proteomes" id="UP000326198">
    <property type="component" value="Unassembled WGS sequence"/>
</dbReference>
<feature type="signal peptide" evidence="2">
    <location>
        <begin position="1"/>
        <end position="20"/>
    </location>
</feature>
<dbReference type="Gene3D" id="1.10.10.800">
    <property type="match status" value="1"/>
</dbReference>
<evidence type="ECO:0000256" key="2">
    <source>
        <dbReference type="SAM" id="SignalP"/>
    </source>
</evidence>
<dbReference type="InterPro" id="IPR029058">
    <property type="entry name" value="AB_hydrolase_fold"/>
</dbReference>
<dbReference type="InterPro" id="IPR051411">
    <property type="entry name" value="Polyketide_trans_af380"/>
</dbReference>
<gene>
    <name evidence="4" type="ORF">BDV26DRAFT_299367</name>
</gene>
<evidence type="ECO:0000313" key="4">
    <source>
        <dbReference type="EMBL" id="KAE8382415.1"/>
    </source>
</evidence>
<keyword evidence="2" id="KW-0732">Signal</keyword>
<protein>
    <submittedName>
        <fullName evidence="4">Alpha/Beta hydrolase protein</fullName>
    </submittedName>
</protein>
<dbReference type="PANTHER" id="PTHR47751:SF1">
    <property type="entry name" value="SUPERFAMILY HYDROLASE, PUTATIVE (AFU_ORTHOLOGUE AFUA_2G16580)-RELATED"/>
    <property type="match status" value="1"/>
</dbReference>
<dbReference type="SUPFAM" id="SSF53474">
    <property type="entry name" value="alpha/beta-Hydrolases"/>
    <property type="match status" value="1"/>
</dbReference>
<dbReference type="InterPro" id="IPR002925">
    <property type="entry name" value="Dienelactn_hydro"/>
</dbReference>
<dbReference type="EMBL" id="ML736162">
    <property type="protein sequence ID" value="KAE8382415.1"/>
    <property type="molecule type" value="Genomic_DNA"/>
</dbReference>
<sequence length="328" mass="36136">MQFPTLSSILFLAAVRQSHAVSPKRVEFESNGINVVGNLFVPDSVNMDSVRHASLPAIVVGHPWSGVKEQTSGLYARQLAENGFVTLAFDAAYQGESGGLPRYLEDPHQRTEDVKYAVSYLSTLSNIVDPERIGALGICASGGYVPYAAQTDKRIKAIATVSAFDVGRNVQEAWGGGEVNYTALNHMLSVSSQMRTVEAETGSIELAYAMPMTPEQITSDTPTMYAEGYDYYRTPRGMHPRSPGVYVARSTELMATYDSFLAMRLISPRPVLLIYGSRADTIHFSKRAYELAAEPKELFSVPNRTHIDLYDSTDVTLPKLVDFMRKSL</sequence>
<dbReference type="OrthoDB" id="2498029at2759"/>
<evidence type="ECO:0000256" key="1">
    <source>
        <dbReference type="ARBA" id="ARBA00029464"/>
    </source>
</evidence>
<name>A0A5N7BKV1_9EURO</name>
<dbReference type="Pfam" id="PF01738">
    <property type="entry name" value="DLH"/>
    <property type="match status" value="1"/>
</dbReference>
<keyword evidence="5" id="KW-1185">Reference proteome</keyword>
<accession>A0A5N7BKV1</accession>
<feature type="chain" id="PRO_5024952286" evidence="2">
    <location>
        <begin position="21"/>
        <end position="328"/>
    </location>
</feature>
<proteinExistence type="inferred from homology"/>
<dbReference type="GO" id="GO:0016787">
    <property type="term" value="F:hydrolase activity"/>
    <property type="evidence" value="ECO:0007669"/>
    <property type="project" value="UniProtKB-KW"/>
</dbReference>